<comment type="caution">
    <text evidence="8">The sequence shown here is derived from an EMBL/GenBank/DDBJ whole genome shotgun (WGS) entry which is preliminary data.</text>
</comment>
<evidence type="ECO:0000256" key="3">
    <source>
        <dbReference type="ARBA" id="ARBA00022692"/>
    </source>
</evidence>
<dbReference type="Pfam" id="PF07690">
    <property type="entry name" value="MFS_1"/>
    <property type="match status" value="1"/>
</dbReference>
<feature type="transmembrane region" description="Helical" evidence="6">
    <location>
        <begin position="94"/>
        <end position="113"/>
    </location>
</feature>
<feature type="domain" description="Major facilitator superfamily (MFS) profile" evidence="7">
    <location>
        <begin position="28"/>
        <end position="477"/>
    </location>
</feature>
<evidence type="ECO:0000256" key="2">
    <source>
        <dbReference type="ARBA" id="ARBA00022448"/>
    </source>
</evidence>
<feature type="transmembrane region" description="Helical" evidence="6">
    <location>
        <begin position="318"/>
        <end position="337"/>
    </location>
</feature>
<dbReference type="PANTHER" id="PTHR42718:SF9">
    <property type="entry name" value="MAJOR FACILITATOR SUPERFAMILY MULTIDRUG TRANSPORTER MFSC"/>
    <property type="match status" value="1"/>
</dbReference>
<dbReference type="PRINTS" id="PR01036">
    <property type="entry name" value="TCRTETB"/>
</dbReference>
<keyword evidence="5 6" id="KW-0472">Membrane</keyword>
<dbReference type="Proteomes" id="UP000298021">
    <property type="component" value="Unassembled WGS sequence"/>
</dbReference>
<dbReference type="Gene3D" id="1.20.1720.10">
    <property type="entry name" value="Multidrug resistance protein D"/>
    <property type="match status" value="1"/>
</dbReference>
<dbReference type="Gene3D" id="1.20.1250.20">
    <property type="entry name" value="MFS general substrate transporter like domains"/>
    <property type="match status" value="1"/>
</dbReference>
<sequence length="477" mass="52239">MTEHIVIAFFCGRGINLKDEVSTRVKLSILAVGLLSFTGILIETSMNVTFPTLTKDLNVSLNTVQWLTTGYLLLTTIVMSTTAYVLKKFEPLKIFLFATLLCLIGSMICFLAPNFSVLLIGRLLQAIATGLSTPLMFNLIFEEIPVSKLGLYTGLAGVVISLAPALGPTYGGIINKIWTWREIFIGVVPLIILLAVIGWLSIKGKASGTQGISFDYLSVLGLAIIFSMILFTFNQAGSHSFLSKQFLIALIVNIAFIGIFVWYNHQSKRQLIDFSILKLPVLRLRLFSYFSLQFINIGLSFVLPIFAQTVLKLDSAQAGLMLLPGSLLGAILGPYAGHLYDQKGATMPLLISGFLITIGSAIFWFKSANLSLFSITIIYIVVRLGFNFGFGPSLSDGSMQVQGPQKSDQNSLFSMMQQYAGSLGTNVLSVVISATALTSDSNFKTVLGTKNDFFLLTILSCLVLISVIYVYFRYEKN</sequence>
<keyword evidence="9" id="KW-1185">Reference proteome</keyword>
<name>A0A4Z0JN50_9LACO</name>
<dbReference type="PROSITE" id="PS50850">
    <property type="entry name" value="MFS"/>
    <property type="match status" value="1"/>
</dbReference>
<organism evidence="8 9">
    <name type="scientific">Companilactobacillus suantsaicola</name>
    <dbReference type="NCBI Taxonomy" id="2487723"/>
    <lineage>
        <taxon>Bacteria</taxon>
        <taxon>Bacillati</taxon>
        <taxon>Bacillota</taxon>
        <taxon>Bacilli</taxon>
        <taxon>Lactobacillales</taxon>
        <taxon>Lactobacillaceae</taxon>
        <taxon>Companilactobacillus</taxon>
    </lineage>
</organism>
<evidence type="ECO:0000259" key="7">
    <source>
        <dbReference type="PROSITE" id="PS50850"/>
    </source>
</evidence>
<feature type="transmembrane region" description="Helical" evidence="6">
    <location>
        <begin position="214"/>
        <end position="233"/>
    </location>
</feature>
<keyword evidence="4 6" id="KW-1133">Transmembrane helix</keyword>
<feature type="transmembrane region" description="Helical" evidence="6">
    <location>
        <begin position="371"/>
        <end position="390"/>
    </location>
</feature>
<dbReference type="InterPro" id="IPR011701">
    <property type="entry name" value="MFS"/>
</dbReference>
<feature type="transmembrane region" description="Helical" evidence="6">
    <location>
        <begin position="183"/>
        <end position="202"/>
    </location>
</feature>
<evidence type="ECO:0000256" key="5">
    <source>
        <dbReference type="ARBA" id="ARBA00023136"/>
    </source>
</evidence>
<feature type="transmembrane region" description="Helical" evidence="6">
    <location>
        <begin position="245"/>
        <end position="265"/>
    </location>
</feature>
<dbReference type="InterPro" id="IPR020846">
    <property type="entry name" value="MFS_dom"/>
</dbReference>
<evidence type="ECO:0000256" key="1">
    <source>
        <dbReference type="ARBA" id="ARBA00004651"/>
    </source>
</evidence>
<evidence type="ECO:0000313" key="8">
    <source>
        <dbReference type="EMBL" id="TGD24313.1"/>
    </source>
</evidence>
<dbReference type="GO" id="GO:0005886">
    <property type="term" value="C:plasma membrane"/>
    <property type="evidence" value="ECO:0007669"/>
    <property type="project" value="UniProtKB-SubCell"/>
</dbReference>
<feature type="transmembrane region" description="Helical" evidence="6">
    <location>
        <begin position="453"/>
        <end position="472"/>
    </location>
</feature>
<evidence type="ECO:0000256" key="4">
    <source>
        <dbReference type="ARBA" id="ARBA00022989"/>
    </source>
</evidence>
<accession>A0A4Z0JN50</accession>
<keyword evidence="3 6" id="KW-0812">Transmembrane</keyword>
<feature type="transmembrane region" description="Helical" evidence="6">
    <location>
        <begin position="419"/>
        <end position="438"/>
    </location>
</feature>
<feature type="transmembrane region" description="Helical" evidence="6">
    <location>
        <begin position="349"/>
        <end position="365"/>
    </location>
</feature>
<feature type="transmembrane region" description="Helical" evidence="6">
    <location>
        <begin position="286"/>
        <end position="306"/>
    </location>
</feature>
<dbReference type="SUPFAM" id="SSF103473">
    <property type="entry name" value="MFS general substrate transporter"/>
    <property type="match status" value="1"/>
</dbReference>
<comment type="subcellular location">
    <subcellularLocation>
        <location evidence="1">Cell membrane</location>
        <topology evidence="1">Multi-pass membrane protein</topology>
    </subcellularLocation>
</comment>
<dbReference type="OrthoDB" id="9807274at2"/>
<feature type="transmembrane region" description="Helical" evidence="6">
    <location>
        <begin position="149"/>
        <end position="171"/>
    </location>
</feature>
<evidence type="ECO:0000313" key="9">
    <source>
        <dbReference type="Proteomes" id="UP000298021"/>
    </source>
</evidence>
<reference evidence="8 9" key="1">
    <citation type="submission" date="2018-10" db="EMBL/GenBank/DDBJ databases">
        <title>Lactobacillus sp. R7 and Lactobacillus sp. R19 isolated from fermented mustard green product of Taiwan.</title>
        <authorList>
            <person name="Lin S.-T."/>
        </authorList>
    </citation>
    <scope>NUCLEOTIDE SEQUENCE [LARGE SCALE GENOMIC DNA]</scope>
    <source>
        <strain evidence="8 9">BCRC 81127</strain>
    </source>
</reference>
<proteinExistence type="predicted"/>
<feature type="transmembrane region" description="Helical" evidence="6">
    <location>
        <begin position="119"/>
        <end position="137"/>
    </location>
</feature>
<feature type="transmembrane region" description="Helical" evidence="6">
    <location>
        <begin position="27"/>
        <end position="46"/>
    </location>
</feature>
<dbReference type="EMBL" id="RKLY01000006">
    <property type="protein sequence ID" value="TGD24313.1"/>
    <property type="molecule type" value="Genomic_DNA"/>
</dbReference>
<feature type="transmembrane region" description="Helical" evidence="6">
    <location>
        <begin position="66"/>
        <end position="87"/>
    </location>
</feature>
<dbReference type="PANTHER" id="PTHR42718">
    <property type="entry name" value="MAJOR FACILITATOR SUPERFAMILY MULTIDRUG TRANSPORTER MFSC"/>
    <property type="match status" value="1"/>
</dbReference>
<dbReference type="InterPro" id="IPR036259">
    <property type="entry name" value="MFS_trans_sf"/>
</dbReference>
<protein>
    <submittedName>
        <fullName evidence="8">MFS transporter</fullName>
    </submittedName>
</protein>
<dbReference type="AlphaFoldDB" id="A0A4Z0JN50"/>
<gene>
    <name evidence="8" type="ORF">EGT49_03390</name>
</gene>
<evidence type="ECO:0000256" key="6">
    <source>
        <dbReference type="SAM" id="Phobius"/>
    </source>
</evidence>
<dbReference type="GO" id="GO:0022857">
    <property type="term" value="F:transmembrane transporter activity"/>
    <property type="evidence" value="ECO:0007669"/>
    <property type="project" value="InterPro"/>
</dbReference>
<keyword evidence="2" id="KW-0813">Transport</keyword>